<dbReference type="SUPFAM" id="SSF48371">
    <property type="entry name" value="ARM repeat"/>
    <property type="match status" value="1"/>
</dbReference>
<feature type="compositionally biased region" description="Basic and acidic residues" evidence="1">
    <location>
        <begin position="51"/>
        <end position="82"/>
    </location>
</feature>
<protein>
    <submittedName>
        <fullName evidence="2">Uncharacterized protein</fullName>
    </submittedName>
</protein>
<reference evidence="2" key="1">
    <citation type="submission" date="2021-01" db="EMBL/GenBank/DDBJ databases">
        <authorList>
            <person name="Corre E."/>
            <person name="Pelletier E."/>
            <person name="Niang G."/>
            <person name="Scheremetjew M."/>
            <person name="Finn R."/>
            <person name="Kale V."/>
            <person name="Holt S."/>
            <person name="Cochrane G."/>
            <person name="Meng A."/>
            <person name="Brown T."/>
            <person name="Cohen L."/>
        </authorList>
    </citation>
    <scope>NUCLEOTIDE SEQUENCE</scope>
    <source>
        <strain evidence="2">NIES-2562</strain>
    </source>
</reference>
<feature type="compositionally biased region" description="Acidic residues" evidence="1">
    <location>
        <begin position="110"/>
        <end position="120"/>
    </location>
</feature>
<organism evidence="2">
    <name type="scientific">Palpitomonas bilix</name>
    <dbReference type="NCBI Taxonomy" id="652834"/>
    <lineage>
        <taxon>Eukaryota</taxon>
        <taxon>Eukaryota incertae sedis</taxon>
    </lineage>
</organism>
<dbReference type="EMBL" id="HBIB01009318">
    <property type="protein sequence ID" value="CAE0243684.1"/>
    <property type="molecule type" value="Transcribed_RNA"/>
</dbReference>
<name>A0A7S3D1W9_9EUKA</name>
<feature type="region of interest" description="Disordered" evidence="1">
    <location>
        <begin position="1"/>
        <end position="163"/>
    </location>
</feature>
<dbReference type="Gene3D" id="1.25.10.10">
    <property type="entry name" value="Leucine-rich Repeat Variant"/>
    <property type="match status" value="1"/>
</dbReference>
<evidence type="ECO:0000256" key="1">
    <source>
        <dbReference type="SAM" id="MobiDB-lite"/>
    </source>
</evidence>
<accession>A0A7S3D1W9</accession>
<evidence type="ECO:0000313" key="2">
    <source>
        <dbReference type="EMBL" id="CAE0243684.1"/>
    </source>
</evidence>
<proteinExistence type="predicted"/>
<feature type="compositionally biased region" description="Polar residues" evidence="1">
    <location>
        <begin position="124"/>
        <end position="133"/>
    </location>
</feature>
<sequence length="671" mass="73816">MGVTKKKSGKSLLMQDESPGQLTPASPMSRMRGEHPSLGREASIDMEGAAEEVKKLDFEEVEEEEKRGRDEQTSSSDGSEKQRKGRNRASSLTLKKVGSKKEKSMLASEEREDESDEEEGGAQSKVNSLSSNRSNKRQSPHTFASPKKPLDYDEESTYSSDEGVNDAEVMRGLASFSVLDPDQEVEVVKRSFSLCHSSFKSKLHLRMLKRFLRKYEREAKWAARSTASDAAFADAEFVLSVSSFLPHLASEGMPTQLDLHSLALHLRVLAVVMRLPSTGPILSKHKLTPLDKVQRVLRMKDADEEVQLGAVSVLTAFVQSLPDAAFTAGVITQLLDIFIKCMGAAGATTSPCKSSTIAVGMTGLHVMAKSKVGVDVFVSKGVIEYCRDMVGAFSHSPRVVGSAFGVLRHLVQSQDCVTRLLVLDGIKSPEGPDSPLISRALHDFLDMVYELRDHRECTVEVLLTLTRILWNMKGQAIKVFRSEKHIKFLKEEILFIAARQELAKVDERYVMSTLEHVEAISASAASMFENDFCALNGLDALCTLIGNVSVKSPHVLSNSFTVLQNLITKSLPSVSKALRKGQGATILLDTLVNLAEKGADVSFASGIAVLAQVWTTLLTDYGMFSWTQEHGRRKKIEKVATSGVLEVNISDALFGLVEKDQLWYNNRRGSK</sequence>
<dbReference type="InterPro" id="IPR011989">
    <property type="entry name" value="ARM-like"/>
</dbReference>
<gene>
    <name evidence="2" type="ORF">PBIL07802_LOCUS5853</name>
</gene>
<dbReference type="AlphaFoldDB" id="A0A7S3D1W9"/>
<dbReference type="InterPro" id="IPR016024">
    <property type="entry name" value="ARM-type_fold"/>
</dbReference>